<evidence type="ECO:0000256" key="2">
    <source>
        <dbReference type="SAM" id="Phobius"/>
    </source>
</evidence>
<dbReference type="Proteomes" id="UP000195402">
    <property type="component" value="Unassembled WGS sequence"/>
</dbReference>
<name>A0A200QLC7_MACCD</name>
<keyword evidence="2" id="KW-0472">Membrane</keyword>
<dbReference type="OrthoDB" id="5562676at2759"/>
<dbReference type="FunCoup" id="A0A200QLC7">
    <property type="interactions" value="346"/>
</dbReference>
<keyword evidence="2" id="KW-1133">Transmembrane helix</keyword>
<dbReference type="GO" id="GO:1902600">
    <property type="term" value="P:proton transmembrane transport"/>
    <property type="evidence" value="ECO:0007669"/>
    <property type="project" value="TreeGrafter"/>
</dbReference>
<reference evidence="3 4" key="1">
    <citation type="journal article" date="2017" name="Mol. Plant">
        <title>The Genome of Medicinal Plant Macleaya cordata Provides New Insights into Benzylisoquinoline Alkaloids Metabolism.</title>
        <authorList>
            <person name="Liu X."/>
            <person name="Liu Y."/>
            <person name="Huang P."/>
            <person name="Ma Y."/>
            <person name="Qing Z."/>
            <person name="Tang Q."/>
            <person name="Cao H."/>
            <person name="Cheng P."/>
            <person name="Zheng Y."/>
            <person name="Yuan Z."/>
            <person name="Zhou Y."/>
            <person name="Liu J."/>
            <person name="Tang Z."/>
            <person name="Zhuo Y."/>
            <person name="Zhang Y."/>
            <person name="Yu L."/>
            <person name="Huang J."/>
            <person name="Yang P."/>
            <person name="Peng Q."/>
            <person name="Zhang J."/>
            <person name="Jiang W."/>
            <person name="Zhang Z."/>
            <person name="Lin K."/>
            <person name="Ro D.K."/>
            <person name="Chen X."/>
            <person name="Xiong X."/>
            <person name="Shang Y."/>
            <person name="Huang S."/>
            <person name="Zeng J."/>
        </authorList>
    </citation>
    <scope>NUCLEOTIDE SEQUENCE [LARGE SCALE GENOMIC DNA]</scope>
    <source>
        <strain evidence="4">cv. BLH2017</strain>
        <tissue evidence="3">Root</tissue>
    </source>
</reference>
<evidence type="ECO:0000313" key="4">
    <source>
        <dbReference type="Proteomes" id="UP000195402"/>
    </source>
</evidence>
<dbReference type="Pfam" id="PF10173">
    <property type="entry name" value="Mit_KHE1"/>
    <property type="match status" value="1"/>
</dbReference>
<proteinExistence type="predicted"/>
<dbReference type="InParanoid" id="A0A200QLC7"/>
<comment type="caution">
    <text evidence="3">The sequence shown here is derived from an EMBL/GenBank/DDBJ whole genome shotgun (WGS) entry which is preliminary data.</text>
</comment>
<dbReference type="PANTHER" id="PTHR28062:SF1">
    <property type="entry name" value="TRANSMEMBRANE PROTEIN"/>
    <property type="match status" value="1"/>
</dbReference>
<evidence type="ECO:0000313" key="3">
    <source>
        <dbReference type="EMBL" id="OVA11231.1"/>
    </source>
</evidence>
<gene>
    <name evidence="3" type="ORF">BVC80_1589g7</name>
</gene>
<dbReference type="AlphaFoldDB" id="A0A200QLC7"/>
<feature type="region of interest" description="Disordered" evidence="1">
    <location>
        <begin position="238"/>
        <end position="261"/>
    </location>
</feature>
<dbReference type="GO" id="GO:0006813">
    <property type="term" value="P:potassium ion transport"/>
    <property type="evidence" value="ECO:0007669"/>
    <property type="project" value="TreeGrafter"/>
</dbReference>
<keyword evidence="4" id="KW-1185">Reference proteome</keyword>
<organism evidence="3 4">
    <name type="scientific">Macleaya cordata</name>
    <name type="common">Five-seeded plume-poppy</name>
    <name type="synonym">Bocconia cordata</name>
    <dbReference type="NCBI Taxonomy" id="56857"/>
    <lineage>
        <taxon>Eukaryota</taxon>
        <taxon>Viridiplantae</taxon>
        <taxon>Streptophyta</taxon>
        <taxon>Embryophyta</taxon>
        <taxon>Tracheophyta</taxon>
        <taxon>Spermatophyta</taxon>
        <taxon>Magnoliopsida</taxon>
        <taxon>Ranunculales</taxon>
        <taxon>Papaveraceae</taxon>
        <taxon>Papaveroideae</taxon>
        <taxon>Macleaya</taxon>
    </lineage>
</organism>
<dbReference type="InterPro" id="IPR018786">
    <property type="entry name" value="Mit_KHE1"/>
</dbReference>
<protein>
    <submittedName>
        <fullName evidence="3">Uncharacterized protein</fullName>
    </submittedName>
</protein>
<keyword evidence="2" id="KW-0812">Transmembrane</keyword>
<feature type="transmembrane region" description="Helical" evidence="2">
    <location>
        <begin position="179"/>
        <end position="208"/>
    </location>
</feature>
<dbReference type="GO" id="GO:0005743">
    <property type="term" value="C:mitochondrial inner membrane"/>
    <property type="evidence" value="ECO:0007669"/>
    <property type="project" value="TreeGrafter"/>
</dbReference>
<dbReference type="PANTHER" id="PTHR28062">
    <property type="entry name" value="K+-H+ EXCHANGE-LIKE PROTEIN"/>
    <property type="match status" value="1"/>
</dbReference>
<sequence>MVMVVVEAVVEAMVAVEWGWWWRIEMEMAMVEGVGFLCLTSSNQIAFISVSLDRSIDRSVSESESSRPPPKLKDLWKKISSNEKPMNENAELVVDFFSNKMNRAWKGLENAPDGSFKNKIYGLGMRLLAGVKPSEIFLKSISKEVTNVEVAYPTGLNPRLVRRRLRHIAFRGAIIHRRYFYGSVTLLPLTTAFAVLPLPNIPFFWILFRTYSHWRALQGSERLLVLVSDSSRTQNLASANENGKGHVNDDSEHECLNSPGPPWILRPSEDLEEYLRGLDEENGLSKSAVSDICKAYHLDAKEVLKYRNSM</sequence>
<accession>A0A200QLC7</accession>
<dbReference type="OMA" id="SAEMMEA"/>
<evidence type="ECO:0000256" key="1">
    <source>
        <dbReference type="SAM" id="MobiDB-lite"/>
    </source>
</evidence>
<feature type="compositionally biased region" description="Basic and acidic residues" evidence="1">
    <location>
        <begin position="243"/>
        <end position="255"/>
    </location>
</feature>
<dbReference type="EMBL" id="MVGT01001721">
    <property type="protein sequence ID" value="OVA11231.1"/>
    <property type="molecule type" value="Genomic_DNA"/>
</dbReference>